<dbReference type="InterPro" id="IPR018392">
    <property type="entry name" value="LysM"/>
</dbReference>
<comment type="caution">
    <text evidence="3">The sequence shown here is derived from an EMBL/GenBank/DDBJ whole genome shotgun (WGS) entry which is preliminary data.</text>
</comment>
<accession>A0A2T0RU03</accession>
<dbReference type="CDD" id="cd00118">
    <property type="entry name" value="LysM"/>
    <property type="match status" value="1"/>
</dbReference>
<proteinExistence type="predicted"/>
<dbReference type="Gene3D" id="3.10.350.10">
    <property type="entry name" value="LysM domain"/>
    <property type="match status" value="1"/>
</dbReference>
<name>A0A2T0RU03_9ACTN</name>
<evidence type="ECO:0000256" key="1">
    <source>
        <dbReference type="SAM" id="SignalP"/>
    </source>
</evidence>
<feature type="signal peptide" evidence="1">
    <location>
        <begin position="1"/>
        <end position="23"/>
    </location>
</feature>
<feature type="domain" description="LysM" evidence="2">
    <location>
        <begin position="32"/>
        <end position="81"/>
    </location>
</feature>
<dbReference type="InterPro" id="IPR036779">
    <property type="entry name" value="LysM_dom_sf"/>
</dbReference>
<evidence type="ECO:0000259" key="2">
    <source>
        <dbReference type="PROSITE" id="PS51782"/>
    </source>
</evidence>
<dbReference type="SUPFAM" id="SSF54106">
    <property type="entry name" value="LysM domain"/>
    <property type="match status" value="1"/>
</dbReference>
<gene>
    <name evidence="3" type="ORF">CLV70_11356</name>
</gene>
<dbReference type="Proteomes" id="UP000239209">
    <property type="component" value="Unassembled WGS sequence"/>
</dbReference>
<dbReference type="PROSITE" id="PS51782">
    <property type="entry name" value="LYSM"/>
    <property type="match status" value="1"/>
</dbReference>
<dbReference type="Pfam" id="PF01476">
    <property type="entry name" value="LysM"/>
    <property type="match status" value="1"/>
</dbReference>
<evidence type="ECO:0000313" key="4">
    <source>
        <dbReference type="Proteomes" id="UP000239209"/>
    </source>
</evidence>
<feature type="chain" id="PRO_5039661708" evidence="1">
    <location>
        <begin position="24"/>
        <end position="85"/>
    </location>
</feature>
<dbReference type="SMART" id="SM00257">
    <property type="entry name" value="LysM"/>
    <property type="match status" value="1"/>
</dbReference>
<evidence type="ECO:0000313" key="3">
    <source>
        <dbReference type="EMBL" id="PRY24618.1"/>
    </source>
</evidence>
<dbReference type="EMBL" id="PVZG01000013">
    <property type="protein sequence ID" value="PRY24618.1"/>
    <property type="molecule type" value="Genomic_DNA"/>
</dbReference>
<sequence>MLTFFVLMASLASAVLWTTASRADEPPTGPAPTVIVQPDDTLWSIAERVAPGRAPREVIDDIRNLNGIKGSYVYAGDTLLVPTDH</sequence>
<reference evidence="3 4" key="1">
    <citation type="submission" date="2018-03" db="EMBL/GenBank/DDBJ databases">
        <title>Genomic Encyclopedia of Archaeal and Bacterial Type Strains, Phase II (KMG-II): from individual species to whole genera.</title>
        <authorList>
            <person name="Goeker M."/>
        </authorList>
    </citation>
    <scope>NUCLEOTIDE SEQUENCE [LARGE SCALE GENOMIC DNA]</scope>
    <source>
        <strain evidence="3 4">DSM 45348</strain>
    </source>
</reference>
<protein>
    <submittedName>
        <fullName evidence="3">LysM domain-containing protein</fullName>
    </submittedName>
</protein>
<keyword evidence="4" id="KW-1185">Reference proteome</keyword>
<keyword evidence="1" id="KW-0732">Signal</keyword>
<dbReference type="AlphaFoldDB" id="A0A2T0RU03"/>
<organism evidence="3 4">
    <name type="scientific">Pseudosporangium ferrugineum</name>
    <dbReference type="NCBI Taxonomy" id="439699"/>
    <lineage>
        <taxon>Bacteria</taxon>
        <taxon>Bacillati</taxon>
        <taxon>Actinomycetota</taxon>
        <taxon>Actinomycetes</taxon>
        <taxon>Micromonosporales</taxon>
        <taxon>Micromonosporaceae</taxon>
        <taxon>Pseudosporangium</taxon>
    </lineage>
</organism>